<organism evidence="4 5">
    <name type="scientific">Flavobacterium psychrophilum</name>
    <dbReference type="NCBI Taxonomy" id="96345"/>
    <lineage>
        <taxon>Bacteria</taxon>
        <taxon>Pseudomonadati</taxon>
        <taxon>Bacteroidota</taxon>
        <taxon>Flavobacteriia</taxon>
        <taxon>Flavobacteriales</taxon>
        <taxon>Flavobacteriaceae</taxon>
        <taxon>Flavobacterium</taxon>
    </lineage>
</organism>
<dbReference type="GeneID" id="66552402"/>
<gene>
    <name evidence="4" type="ORF">H0H26_08545</name>
</gene>
<dbReference type="KEGG" id="fpk:IA06_04675"/>
<dbReference type="KEGG" id="fpq:IB65_04635"/>
<accession>A0A075RN63</accession>
<evidence type="ECO:0000256" key="1">
    <source>
        <dbReference type="ARBA" id="ARBA00023015"/>
    </source>
</evidence>
<proteinExistence type="predicted"/>
<dbReference type="SMART" id="SM00342">
    <property type="entry name" value="HTH_ARAC"/>
    <property type="match status" value="1"/>
</dbReference>
<dbReference type="RefSeq" id="WP_011963150.1">
    <property type="nucleotide sequence ID" value="NZ_BJSX01000043.1"/>
</dbReference>
<dbReference type="Gene3D" id="1.10.10.60">
    <property type="entry name" value="Homeodomain-like"/>
    <property type="match status" value="2"/>
</dbReference>
<keyword evidence="1" id="KW-0805">Transcription regulation</keyword>
<evidence type="ECO:0000256" key="3">
    <source>
        <dbReference type="ARBA" id="ARBA00023163"/>
    </source>
</evidence>
<dbReference type="KEGG" id="fpv:IA03_04725"/>
<dbReference type="KEGG" id="fpc:FPSM_01404"/>
<dbReference type="PROSITE" id="PS01124">
    <property type="entry name" value="HTH_ARAC_FAMILY_2"/>
    <property type="match status" value="1"/>
</dbReference>
<dbReference type="OMA" id="GNCLMSE"/>
<dbReference type="EMBL" id="CP059075">
    <property type="protein sequence ID" value="QRE02958.1"/>
    <property type="molecule type" value="Genomic_DNA"/>
</dbReference>
<dbReference type="Pfam" id="PF12833">
    <property type="entry name" value="HTH_18"/>
    <property type="match status" value="1"/>
</dbReference>
<dbReference type="Pfam" id="PF22200">
    <property type="entry name" value="ExsA_N"/>
    <property type="match status" value="1"/>
</dbReference>
<dbReference type="InterPro" id="IPR054015">
    <property type="entry name" value="ExsA-like_N"/>
</dbReference>
<dbReference type="PANTHER" id="PTHR43280">
    <property type="entry name" value="ARAC-FAMILY TRANSCRIPTIONAL REGULATOR"/>
    <property type="match status" value="1"/>
</dbReference>
<dbReference type="KEGG" id="fpw:IA04_04640"/>
<dbReference type="GO" id="GO:0043565">
    <property type="term" value="F:sequence-specific DNA binding"/>
    <property type="evidence" value="ECO:0007669"/>
    <property type="project" value="InterPro"/>
</dbReference>
<reference evidence="4 5" key="1">
    <citation type="submission" date="2020-07" db="EMBL/GenBank/DDBJ databases">
        <title>Genomic characterization of Flavobacterium psychrophilum strains.</title>
        <authorList>
            <person name="Castillo D."/>
            <person name="Jorgensen J."/>
            <person name="Middelboe M."/>
        </authorList>
    </citation>
    <scope>NUCLEOTIDE SEQUENCE [LARGE SCALE GENOMIC DNA]</scope>
    <source>
        <strain evidence="4 5">FPS-R7</strain>
    </source>
</reference>
<protein>
    <submittedName>
        <fullName evidence="4">Helix-turn-helix transcriptional regulator</fullName>
    </submittedName>
</protein>
<sequence length="280" mass="33113">MKEEIYSLPDDFFNGNITDINYYFYTTDQSTQNNKVQFNQNVLCFMQEGHKEVINRVTKTYINNDSVFLLKAGNVLMTEKITIEKKYQSTLLFFSDNYLIRFLAKNLIILPKNPVENNIIYFLKDDYVLNYEKSLSLLKGSLSKNKNLLDAKIEEILLYLFQKNPILLSDFFRTILNQNKDIPFLKIIQEQSDKHLTIDELSFLCNMSKSTFKRKFFELFHTTPKQYFIEQRMLKAASLLQENNRPTEIYNDLGYENLSAFSTEFKKYFGVSPKNYNTKS</sequence>
<dbReference type="Proteomes" id="UP000596329">
    <property type="component" value="Chromosome"/>
</dbReference>
<keyword evidence="3" id="KW-0804">Transcription</keyword>
<dbReference type="SUPFAM" id="SSF46689">
    <property type="entry name" value="Homeodomain-like"/>
    <property type="match status" value="2"/>
</dbReference>
<evidence type="ECO:0000313" key="5">
    <source>
        <dbReference type="Proteomes" id="UP000596329"/>
    </source>
</evidence>
<dbReference type="PANTHER" id="PTHR43280:SF11">
    <property type="entry name" value="RCS-SPECIFIC HTH-TYPE TRANSCRIPTIONAL ACTIVATOR RCLR"/>
    <property type="match status" value="1"/>
</dbReference>
<dbReference type="AlphaFoldDB" id="A0A075RN63"/>
<name>A0A075RN63_FLAPS</name>
<evidence type="ECO:0000256" key="2">
    <source>
        <dbReference type="ARBA" id="ARBA00023125"/>
    </source>
</evidence>
<dbReference type="InterPro" id="IPR018060">
    <property type="entry name" value="HTH_AraC"/>
</dbReference>
<dbReference type="GO" id="GO:0003700">
    <property type="term" value="F:DNA-binding transcription factor activity"/>
    <property type="evidence" value="ECO:0007669"/>
    <property type="project" value="InterPro"/>
</dbReference>
<keyword evidence="2" id="KW-0238">DNA-binding</keyword>
<evidence type="ECO:0000313" key="4">
    <source>
        <dbReference type="EMBL" id="QRE02958.1"/>
    </source>
</evidence>
<dbReference type="InterPro" id="IPR009057">
    <property type="entry name" value="Homeodomain-like_sf"/>
</dbReference>